<evidence type="ECO:0000256" key="3">
    <source>
        <dbReference type="SAM" id="SignalP"/>
    </source>
</evidence>
<dbReference type="EMBL" id="SLXD01000009">
    <property type="protein sequence ID" value="TCP01498.1"/>
    <property type="molecule type" value="Genomic_DNA"/>
</dbReference>
<dbReference type="OrthoDB" id="5360144at2"/>
<accession>A0A4V2SGJ7</accession>
<gene>
    <name evidence="5" type="ORF">EV684_109137</name>
</gene>
<dbReference type="Pfam" id="PF13505">
    <property type="entry name" value="OMP_b-brl"/>
    <property type="match status" value="1"/>
</dbReference>
<dbReference type="InterPro" id="IPR011250">
    <property type="entry name" value="OMP/PagP_B-barrel"/>
</dbReference>
<comment type="subcellular location">
    <subcellularLocation>
        <location evidence="1">Cell outer membrane</location>
    </subcellularLocation>
</comment>
<feature type="domain" description="Outer membrane protein beta-barrel" evidence="4">
    <location>
        <begin position="15"/>
        <end position="177"/>
    </location>
</feature>
<comment type="caution">
    <text evidence="5">The sequence shown here is derived from an EMBL/GenBank/DDBJ whole genome shotgun (WGS) entry which is preliminary data.</text>
</comment>
<evidence type="ECO:0000313" key="6">
    <source>
        <dbReference type="Proteomes" id="UP000295106"/>
    </source>
</evidence>
<feature type="chain" id="PRO_5020781374" evidence="3">
    <location>
        <begin position="25"/>
        <end position="179"/>
    </location>
</feature>
<dbReference type="AlphaFoldDB" id="A0A4V2SGJ7"/>
<sequence length="179" mass="18306">MSTRFAKPLVALSLLAGIGGVAHAEGLYVGGALSAPNYSSQINGFGGGDGGSGPGAKLYGGYHVTPNLALEGGYFNLGRSHSDGTGGTAKAQGVFLDGVASYEFVPKWSVLGSVGVAQAHLKTSDGSDDSPALKVGAGLQYDLSRTTSLRVGYDRYRFTNAFDAKPYVGQTTLGANFAF</sequence>
<dbReference type="InterPro" id="IPR027385">
    <property type="entry name" value="Beta-barrel_OMP"/>
</dbReference>
<protein>
    <submittedName>
        <fullName evidence="5">OOP family OmpA-OmpF porin</fullName>
    </submittedName>
</protein>
<evidence type="ECO:0000313" key="5">
    <source>
        <dbReference type="EMBL" id="TCP01498.1"/>
    </source>
</evidence>
<dbReference type="Proteomes" id="UP000295106">
    <property type="component" value="Unassembled WGS sequence"/>
</dbReference>
<evidence type="ECO:0000256" key="2">
    <source>
        <dbReference type="ARBA" id="ARBA00022729"/>
    </source>
</evidence>
<feature type="signal peptide" evidence="3">
    <location>
        <begin position="1"/>
        <end position="24"/>
    </location>
</feature>
<keyword evidence="2 3" id="KW-0732">Signal</keyword>
<proteinExistence type="predicted"/>
<dbReference type="GO" id="GO:0009279">
    <property type="term" value="C:cell outer membrane"/>
    <property type="evidence" value="ECO:0007669"/>
    <property type="project" value="UniProtKB-SubCell"/>
</dbReference>
<reference evidence="5 6" key="1">
    <citation type="submission" date="2019-03" db="EMBL/GenBank/DDBJ databases">
        <title>Genomic Encyclopedia of Type Strains, Phase IV (KMG-IV): sequencing the most valuable type-strain genomes for metagenomic binning, comparative biology and taxonomic classification.</title>
        <authorList>
            <person name="Goeker M."/>
        </authorList>
    </citation>
    <scope>NUCLEOTIDE SEQUENCE [LARGE SCALE GENOMIC DNA]</scope>
    <source>
        <strain evidence="5 6">DSM 1709</strain>
    </source>
</reference>
<name>A0A4V2SGJ7_RUBGE</name>
<dbReference type="RefSeq" id="WP_132648090.1">
    <property type="nucleotide sequence ID" value="NZ_CP181386.1"/>
</dbReference>
<organism evidence="5 6">
    <name type="scientific">Rubrivivax gelatinosus</name>
    <name type="common">Rhodocyclus gelatinosus</name>
    <name type="synonym">Rhodopseudomonas gelatinosa</name>
    <dbReference type="NCBI Taxonomy" id="28068"/>
    <lineage>
        <taxon>Bacteria</taxon>
        <taxon>Pseudomonadati</taxon>
        <taxon>Pseudomonadota</taxon>
        <taxon>Betaproteobacteria</taxon>
        <taxon>Burkholderiales</taxon>
        <taxon>Sphaerotilaceae</taxon>
        <taxon>Rubrivivax</taxon>
    </lineage>
</organism>
<dbReference type="GeneID" id="99685977"/>
<evidence type="ECO:0000259" key="4">
    <source>
        <dbReference type="Pfam" id="PF13505"/>
    </source>
</evidence>
<evidence type="ECO:0000256" key="1">
    <source>
        <dbReference type="ARBA" id="ARBA00004442"/>
    </source>
</evidence>
<dbReference type="SUPFAM" id="SSF56925">
    <property type="entry name" value="OMPA-like"/>
    <property type="match status" value="1"/>
</dbReference>
<dbReference type="Gene3D" id="2.40.160.20">
    <property type="match status" value="1"/>
</dbReference>